<comment type="subcellular location">
    <subcellularLocation>
        <location evidence="2">Membrane</location>
    </subcellularLocation>
</comment>
<keyword evidence="15" id="KW-1185">Reference proteome</keyword>
<sequence>MDTSATTRAEGITLGAASSIRGRVFAMGCLLLLCASIAVSLFLRDYAHRAADRAFDRLLAASALTIAGSVQIDDNDVTAEPPFSSLAMLSGNDRVFYSVRNASGRPVTGYDDLAPGLPLARSASPVFSDAVYHDESIRIATVGRLISAGRHAGWVTIRVAETRDSRDALAAEILNRSALPLLVVVPVALALLWFGIQRAFAPLALIERSLRARAPDDLTPLEAPVPREVRGLAEALNGFMRRLSGIMSSLNNLVADAAHQVRTPLASLRAQAEVAMDETDPERLRARVARIHQNATHASQLINQLLMDATITHRLGMRGHESVGIAETVNETRRRIGPLDAQRLRIFIAPEVRRARVVGDRVALREMLRNLVDNALRYAPDGPVEIQATPVAGYRVALTVNDCGPGIADDEKDAVQQRFTRGRDVTGTPGSGLGLAIAKTVAEAHGGALWLQDRAGGGLSARVVLPRARPVYPRLLLAAGMVMASLAALPPQPVRAQAIASDAASSAARSATERIPAARGAAAPSTVTRFPAPQPPGRLLVIAGTTDTPAAAPVIVAFQASQPDVTIEYREMGSRELYEATVAGRLGDADILISSAADLQIRLANDGYAMRYDAPGADRLPPWAVWRDEVFGFAFEPAVIVYNPRRFNEGTVPRSRQELLRLLESDRARLHGRVGTYDISRSSVGQLLAEEDEQVSSNFWGLTNALGQVGARLSVTTAGILDAIENDELDIGYNVLGSYALARQAAGRRIGVVFPQDYVLVLPRSAMIARHAPQPALGRAFIDWLLSAAGQNELANVSGLGPMVDEGGAGRGGDAVLARSSGIVQPVVLGPALLVGLDRQRNARFVQNWTRLVTDTPALGRTPPP</sequence>
<dbReference type="RefSeq" id="WP_086067056.1">
    <property type="nucleotide sequence ID" value="NZ_CP021108.1"/>
</dbReference>
<dbReference type="InterPro" id="IPR013727">
    <property type="entry name" value="2CSK_N"/>
</dbReference>
<dbReference type="CDD" id="cd00082">
    <property type="entry name" value="HisKA"/>
    <property type="match status" value="1"/>
</dbReference>
<name>A0A1W6YRM3_9BORD</name>
<feature type="domain" description="HAMP" evidence="13">
    <location>
        <begin position="197"/>
        <end position="248"/>
    </location>
</feature>
<dbReference type="InterPro" id="IPR003594">
    <property type="entry name" value="HATPase_dom"/>
</dbReference>
<dbReference type="InterPro" id="IPR050428">
    <property type="entry name" value="TCS_sensor_his_kinase"/>
</dbReference>
<gene>
    <name evidence="14" type="ORF">CAL12_24905</name>
</gene>
<evidence type="ECO:0000256" key="11">
    <source>
        <dbReference type="SAM" id="Phobius"/>
    </source>
</evidence>
<proteinExistence type="predicted"/>
<evidence type="ECO:0000256" key="5">
    <source>
        <dbReference type="ARBA" id="ARBA00022679"/>
    </source>
</evidence>
<dbReference type="Gene3D" id="3.30.565.10">
    <property type="entry name" value="Histidine kinase-like ATPase, C-terminal domain"/>
    <property type="match status" value="1"/>
</dbReference>
<keyword evidence="9" id="KW-0902">Two-component regulatory system</keyword>
<dbReference type="InterPro" id="IPR005467">
    <property type="entry name" value="His_kinase_dom"/>
</dbReference>
<evidence type="ECO:0000256" key="10">
    <source>
        <dbReference type="ARBA" id="ARBA00023136"/>
    </source>
</evidence>
<dbReference type="AlphaFoldDB" id="A0A1W6YRM3"/>
<keyword evidence="5" id="KW-0808">Transferase</keyword>
<dbReference type="EC" id="2.7.13.3" evidence="3"/>
<comment type="catalytic activity">
    <reaction evidence="1">
        <text>ATP + protein L-histidine = ADP + protein N-phospho-L-histidine.</text>
        <dbReference type="EC" id="2.7.13.3"/>
    </reaction>
</comment>
<evidence type="ECO:0000256" key="3">
    <source>
        <dbReference type="ARBA" id="ARBA00012438"/>
    </source>
</evidence>
<evidence type="ECO:0000313" key="15">
    <source>
        <dbReference type="Proteomes" id="UP000194151"/>
    </source>
</evidence>
<keyword evidence="10 11" id="KW-0472">Membrane</keyword>
<evidence type="ECO:0000256" key="2">
    <source>
        <dbReference type="ARBA" id="ARBA00004370"/>
    </source>
</evidence>
<dbReference type="GO" id="GO:0000155">
    <property type="term" value="F:phosphorelay sensor kinase activity"/>
    <property type="evidence" value="ECO:0007669"/>
    <property type="project" value="InterPro"/>
</dbReference>
<dbReference type="SMART" id="SM00388">
    <property type="entry name" value="HisKA"/>
    <property type="match status" value="1"/>
</dbReference>
<dbReference type="PRINTS" id="PR00344">
    <property type="entry name" value="BCTRLSENSOR"/>
</dbReference>
<dbReference type="SUPFAM" id="SSF55874">
    <property type="entry name" value="ATPase domain of HSP90 chaperone/DNA topoisomerase II/histidine kinase"/>
    <property type="match status" value="1"/>
</dbReference>
<feature type="domain" description="Histidine kinase" evidence="12">
    <location>
        <begin position="256"/>
        <end position="469"/>
    </location>
</feature>
<dbReference type="PROSITE" id="PS50109">
    <property type="entry name" value="HIS_KIN"/>
    <property type="match status" value="1"/>
</dbReference>
<keyword evidence="8 11" id="KW-1133">Transmembrane helix</keyword>
<evidence type="ECO:0000256" key="8">
    <source>
        <dbReference type="ARBA" id="ARBA00022989"/>
    </source>
</evidence>
<dbReference type="Pfam" id="PF00512">
    <property type="entry name" value="HisKA"/>
    <property type="match status" value="1"/>
</dbReference>
<keyword evidence="4" id="KW-0597">Phosphoprotein</keyword>
<dbReference type="SMART" id="SM00387">
    <property type="entry name" value="HATPase_c"/>
    <property type="match status" value="1"/>
</dbReference>
<evidence type="ECO:0000256" key="9">
    <source>
        <dbReference type="ARBA" id="ARBA00023012"/>
    </source>
</evidence>
<dbReference type="SUPFAM" id="SSF53850">
    <property type="entry name" value="Periplasmic binding protein-like II"/>
    <property type="match status" value="1"/>
</dbReference>
<dbReference type="Pfam" id="PF08521">
    <property type="entry name" value="2CSK_N"/>
    <property type="match status" value="1"/>
</dbReference>
<accession>A0A1W6YRM3</accession>
<dbReference type="InterPro" id="IPR036890">
    <property type="entry name" value="HATPase_C_sf"/>
</dbReference>
<keyword evidence="7 14" id="KW-0418">Kinase</keyword>
<dbReference type="Gene3D" id="3.40.190.10">
    <property type="entry name" value="Periplasmic binding protein-like II"/>
    <property type="match status" value="2"/>
</dbReference>
<dbReference type="PANTHER" id="PTHR45436">
    <property type="entry name" value="SENSOR HISTIDINE KINASE YKOH"/>
    <property type="match status" value="1"/>
</dbReference>
<protein>
    <recommendedName>
        <fullName evidence="3">histidine kinase</fullName>
        <ecNumber evidence="3">2.7.13.3</ecNumber>
    </recommendedName>
</protein>
<evidence type="ECO:0000256" key="4">
    <source>
        <dbReference type="ARBA" id="ARBA00022553"/>
    </source>
</evidence>
<reference evidence="14 15" key="1">
    <citation type="submission" date="2017-05" db="EMBL/GenBank/DDBJ databases">
        <title>Complete and WGS of Bordetella genogroups.</title>
        <authorList>
            <person name="Spilker T."/>
            <person name="LiPuma J."/>
        </authorList>
    </citation>
    <scope>NUCLEOTIDE SEQUENCE [LARGE SCALE GENOMIC DNA]</scope>
    <source>
        <strain evidence="14 15">AU19157</strain>
    </source>
</reference>
<evidence type="ECO:0000259" key="12">
    <source>
        <dbReference type="PROSITE" id="PS50109"/>
    </source>
</evidence>
<evidence type="ECO:0000256" key="7">
    <source>
        <dbReference type="ARBA" id="ARBA00022777"/>
    </source>
</evidence>
<dbReference type="PANTHER" id="PTHR45436:SF1">
    <property type="entry name" value="SENSOR PROTEIN QSEC"/>
    <property type="match status" value="1"/>
</dbReference>
<evidence type="ECO:0000313" key="14">
    <source>
        <dbReference type="EMBL" id="ARP83730.1"/>
    </source>
</evidence>
<organism evidence="14 15">
    <name type="scientific">Bordetella genomosp. 8</name>
    <dbReference type="NCBI Taxonomy" id="1416806"/>
    <lineage>
        <taxon>Bacteria</taxon>
        <taxon>Pseudomonadati</taxon>
        <taxon>Pseudomonadota</taxon>
        <taxon>Betaproteobacteria</taxon>
        <taxon>Burkholderiales</taxon>
        <taxon>Alcaligenaceae</taxon>
        <taxon>Bordetella</taxon>
    </lineage>
</organism>
<dbReference type="GO" id="GO:0005886">
    <property type="term" value="C:plasma membrane"/>
    <property type="evidence" value="ECO:0007669"/>
    <property type="project" value="TreeGrafter"/>
</dbReference>
<feature type="transmembrane region" description="Helical" evidence="11">
    <location>
        <begin position="178"/>
        <end position="196"/>
    </location>
</feature>
<evidence type="ECO:0000259" key="13">
    <source>
        <dbReference type="PROSITE" id="PS50885"/>
    </source>
</evidence>
<dbReference type="OrthoDB" id="8554694at2"/>
<dbReference type="Proteomes" id="UP000194151">
    <property type="component" value="Chromosome"/>
</dbReference>
<keyword evidence="6 11" id="KW-0812">Transmembrane</keyword>
<dbReference type="Pfam" id="PF13531">
    <property type="entry name" value="SBP_bac_11"/>
    <property type="match status" value="1"/>
</dbReference>
<dbReference type="InterPro" id="IPR003661">
    <property type="entry name" value="HisK_dim/P_dom"/>
</dbReference>
<dbReference type="Pfam" id="PF02518">
    <property type="entry name" value="HATPase_c"/>
    <property type="match status" value="1"/>
</dbReference>
<dbReference type="STRING" id="1416806.CAL12_24905"/>
<dbReference type="InterPro" id="IPR004358">
    <property type="entry name" value="Sig_transdc_His_kin-like_C"/>
</dbReference>
<evidence type="ECO:0000256" key="1">
    <source>
        <dbReference type="ARBA" id="ARBA00000085"/>
    </source>
</evidence>
<dbReference type="InterPro" id="IPR036097">
    <property type="entry name" value="HisK_dim/P_sf"/>
</dbReference>
<dbReference type="PROSITE" id="PS50885">
    <property type="entry name" value="HAMP"/>
    <property type="match status" value="1"/>
</dbReference>
<dbReference type="CDD" id="cd00075">
    <property type="entry name" value="HATPase"/>
    <property type="match status" value="1"/>
</dbReference>
<dbReference type="Gene3D" id="1.10.287.130">
    <property type="match status" value="1"/>
</dbReference>
<dbReference type="SUPFAM" id="SSF47384">
    <property type="entry name" value="Homodimeric domain of signal transducing histidine kinase"/>
    <property type="match status" value="1"/>
</dbReference>
<evidence type="ECO:0000256" key="6">
    <source>
        <dbReference type="ARBA" id="ARBA00022692"/>
    </source>
</evidence>
<dbReference type="EMBL" id="CP021108">
    <property type="protein sequence ID" value="ARP83730.1"/>
    <property type="molecule type" value="Genomic_DNA"/>
</dbReference>
<feature type="transmembrane region" description="Helical" evidence="11">
    <location>
        <begin position="24"/>
        <end position="43"/>
    </location>
</feature>
<dbReference type="InterPro" id="IPR003660">
    <property type="entry name" value="HAMP_dom"/>
</dbReference>
<dbReference type="KEGG" id="bgv:CAL12_24905"/>